<feature type="transmembrane region" description="Helical" evidence="1">
    <location>
        <begin position="66"/>
        <end position="85"/>
    </location>
</feature>
<evidence type="ECO:0000313" key="3">
    <source>
        <dbReference type="Proteomes" id="UP000002008"/>
    </source>
</evidence>
<keyword evidence="1" id="KW-0812">Transmembrane</keyword>
<dbReference type="PATRIC" id="fig|324602.8.peg.292"/>
<dbReference type="InParanoid" id="A9WCT6"/>
<feature type="transmembrane region" description="Helical" evidence="1">
    <location>
        <begin position="135"/>
        <end position="157"/>
    </location>
</feature>
<keyword evidence="1" id="KW-1133">Transmembrane helix</keyword>
<name>A9WCT6_CHLAA</name>
<organism evidence="2 3">
    <name type="scientific">Chloroflexus aurantiacus (strain ATCC 29366 / DSM 635 / J-10-fl)</name>
    <dbReference type="NCBI Taxonomy" id="324602"/>
    <lineage>
        <taxon>Bacteria</taxon>
        <taxon>Bacillati</taxon>
        <taxon>Chloroflexota</taxon>
        <taxon>Chloroflexia</taxon>
        <taxon>Chloroflexales</taxon>
        <taxon>Chloroflexineae</taxon>
        <taxon>Chloroflexaceae</taxon>
        <taxon>Chloroflexus</taxon>
    </lineage>
</organism>
<gene>
    <name evidence="2" type="ordered locus">Caur_0252</name>
</gene>
<feature type="transmembrane region" description="Helical" evidence="1">
    <location>
        <begin position="177"/>
        <end position="197"/>
    </location>
</feature>
<protein>
    <submittedName>
        <fullName evidence="2">Uncharacterized protein</fullName>
    </submittedName>
</protein>
<dbReference type="EnsemblBacteria" id="ABY33505">
    <property type="protein sequence ID" value="ABY33505"/>
    <property type="gene ID" value="Caur_0252"/>
</dbReference>
<feature type="transmembrane region" description="Helical" evidence="1">
    <location>
        <begin position="32"/>
        <end position="54"/>
    </location>
</feature>
<dbReference type="RefSeq" id="WP_012256161.1">
    <property type="nucleotide sequence ID" value="NC_010175.1"/>
</dbReference>
<keyword evidence="3" id="KW-1185">Reference proteome</keyword>
<evidence type="ECO:0000256" key="1">
    <source>
        <dbReference type="SAM" id="Phobius"/>
    </source>
</evidence>
<dbReference type="AlphaFoldDB" id="A9WCT6"/>
<reference evidence="3" key="1">
    <citation type="journal article" date="2011" name="BMC Genomics">
        <title>Complete genome sequence of the filamentous anoxygenic phototrophic bacterium Chloroflexus aurantiacus.</title>
        <authorList>
            <person name="Tang K.H."/>
            <person name="Barry K."/>
            <person name="Chertkov O."/>
            <person name="Dalin E."/>
            <person name="Han C.S."/>
            <person name="Hauser L.J."/>
            <person name="Honchak B.M."/>
            <person name="Karbach L.E."/>
            <person name="Land M.L."/>
            <person name="Lapidus A."/>
            <person name="Larimer F.W."/>
            <person name="Mikhailova N."/>
            <person name="Pitluck S."/>
            <person name="Pierson B.K."/>
            <person name="Blankenship R.E."/>
        </authorList>
    </citation>
    <scope>NUCLEOTIDE SEQUENCE [LARGE SCALE GENOMIC DNA]</scope>
    <source>
        <strain evidence="3">ATCC 29366 / DSM 635 / J-10-fl</strain>
    </source>
</reference>
<dbReference type="HOGENOM" id="CLU_1282425_0_0_0"/>
<sequence length="215" mass="23053">MDIAINLIPILLTLLVFSRVLGDTPAFRLVQYLFVGVALGYAFVVIYHQVLRPAVIDVLAAGDQPVLLTLRLTPFFLAALLLTRISGQQTSSWLANLPLALVFGVGAALVVGGAVVGTILPQVLDATRSDLSSPVAILGSIVLLIGSIATLLSFSLTRSSNPNRQRWIDLVASVGRWILLLAFGFFLAGSIVSYLAALNERLLFIIDWIRAIAGM</sequence>
<proteinExistence type="predicted"/>
<dbReference type="Proteomes" id="UP000002008">
    <property type="component" value="Chromosome"/>
</dbReference>
<dbReference type="STRING" id="324602.Caur_0252"/>
<dbReference type="KEGG" id="cau:Caur_0252"/>
<dbReference type="EMBL" id="CP000909">
    <property type="protein sequence ID" value="ABY33505.1"/>
    <property type="molecule type" value="Genomic_DNA"/>
</dbReference>
<evidence type="ECO:0000313" key="2">
    <source>
        <dbReference type="EMBL" id="ABY33505.1"/>
    </source>
</evidence>
<dbReference type="eggNOG" id="ENOG5031DS7">
    <property type="taxonomic scope" value="Bacteria"/>
</dbReference>
<feature type="transmembrane region" description="Helical" evidence="1">
    <location>
        <begin position="97"/>
        <end position="123"/>
    </location>
</feature>
<accession>A9WCT6</accession>
<keyword evidence="1" id="KW-0472">Membrane</keyword>